<dbReference type="InterPro" id="IPR051839">
    <property type="entry name" value="RD_transcriptional_regulator"/>
</dbReference>
<keyword evidence="1" id="KW-0175">Coiled coil</keyword>
<reference evidence="3 4" key="1">
    <citation type="submission" date="2019-08" db="EMBL/GenBank/DDBJ databases">
        <title>Deep-cultivation of Planctomycetes and their phenomic and genomic characterization uncovers novel biology.</title>
        <authorList>
            <person name="Wiegand S."/>
            <person name="Jogler M."/>
            <person name="Boedeker C."/>
            <person name="Pinto D."/>
            <person name="Vollmers J."/>
            <person name="Rivas-Marin E."/>
            <person name="Kohn T."/>
            <person name="Peeters S.H."/>
            <person name="Heuer A."/>
            <person name="Rast P."/>
            <person name="Oberbeckmann S."/>
            <person name="Bunk B."/>
            <person name="Jeske O."/>
            <person name="Meyerdierks A."/>
            <person name="Storesund J.E."/>
            <person name="Kallscheuer N."/>
            <person name="Luecker S."/>
            <person name="Lage O.M."/>
            <person name="Pohl T."/>
            <person name="Merkel B.J."/>
            <person name="Hornburger P."/>
            <person name="Mueller R.-W."/>
            <person name="Bruemmer F."/>
            <person name="Labrenz M."/>
            <person name="Spormann A.M."/>
            <person name="Op den Camp H."/>
            <person name="Overmann J."/>
            <person name="Amann R."/>
            <person name="Jetten M.S.M."/>
            <person name="Mascher T."/>
            <person name="Medema M.H."/>
            <person name="Devos D.P."/>
            <person name="Kaster A.-K."/>
            <person name="Ovreas L."/>
            <person name="Rohde M."/>
            <person name="Galperin M.Y."/>
            <person name="Jogler C."/>
        </authorList>
    </citation>
    <scope>NUCLEOTIDE SEQUENCE [LARGE SCALE GENOMIC DNA]</scope>
    <source>
        <strain evidence="3 4">FC18</strain>
    </source>
</reference>
<dbReference type="KEGG" id="mff:MFFC18_25870"/>
<dbReference type="Pfam" id="PF01527">
    <property type="entry name" value="HTH_Tnp_1"/>
    <property type="match status" value="1"/>
</dbReference>
<organism evidence="3 4">
    <name type="scientific">Mariniblastus fucicola</name>
    <dbReference type="NCBI Taxonomy" id="980251"/>
    <lineage>
        <taxon>Bacteria</taxon>
        <taxon>Pseudomonadati</taxon>
        <taxon>Planctomycetota</taxon>
        <taxon>Planctomycetia</taxon>
        <taxon>Pirellulales</taxon>
        <taxon>Pirellulaceae</taxon>
        <taxon>Mariniblastus</taxon>
    </lineage>
</organism>
<dbReference type="EMBL" id="CP042912">
    <property type="protein sequence ID" value="QEG20304.1"/>
    <property type="molecule type" value="Genomic_DNA"/>
</dbReference>
<accession>A0A5B9P8M4</accession>
<evidence type="ECO:0000313" key="4">
    <source>
        <dbReference type="Proteomes" id="UP000322214"/>
    </source>
</evidence>
<dbReference type="PANTHER" id="PTHR33215">
    <property type="entry name" value="PROTEIN DISTAL ANTENNA"/>
    <property type="match status" value="1"/>
</dbReference>
<dbReference type="RefSeq" id="WP_075082665.1">
    <property type="nucleotide sequence ID" value="NZ_CP042912.1"/>
</dbReference>
<dbReference type="SUPFAM" id="SSF46689">
    <property type="entry name" value="Homeodomain-like"/>
    <property type="match status" value="1"/>
</dbReference>
<feature type="coiled-coil region" evidence="1">
    <location>
        <begin position="62"/>
        <end position="92"/>
    </location>
</feature>
<dbReference type="OrthoDB" id="217723at2"/>
<dbReference type="EMBL" id="CP042912">
    <property type="protein sequence ID" value="QEG22704.1"/>
    <property type="molecule type" value="Genomic_DNA"/>
</dbReference>
<dbReference type="KEGG" id="mff:MFFC18_01510"/>
<evidence type="ECO:0000313" key="3">
    <source>
        <dbReference type="EMBL" id="QEG22704.1"/>
    </source>
</evidence>
<dbReference type="AlphaFoldDB" id="A0A5B9P8M4"/>
<dbReference type="Proteomes" id="UP000322214">
    <property type="component" value="Chromosome"/>
</dbReference>
<name>A0A5B9P8M4_9BACT</name>
<dbReference type="InterPro" id="IPR002514">
    <property type="entry name" value="Transposase_8"/>
</dbReference>
<dbReference type="STRING" id="980251.GCA_001642875_04680"/>
<evidence type="ECO:0000313" key="2">
    <source>
        <dbReference type="EMBL" id="QEG20304.1"/>
    </source>
</evidence>
<dbReference type="Gene3D" id="1.10.10.60">
    <property type="entry name" value="Homeodomain-like"/>
    <property type="match status" value="1"/>
</dbReference>
<dbReference type="GO" id="GO:0006313">
    <property type="term" value="P:DNA transposition"/>
    <property type="evidence" value="ECO:0007669"/>
    <property type="project" value="InterPro"/>
</dbReference>
<evidence type="ECO:0000256" key="1">
    <source>
        <dbReference type="SAM" id="Coils"/>
    </source>
</evidence>
<sequence length="101" mass="11740">MSSNGKRTRRIFSEEFKRDAVNLIVSEGYSFRAAAEAVNVNENSLRNWHRKYAPEPEPCGPEASLQQVLEENKRLRKQLKRAELEREILKKATAYFAKESQ</sequence>
<keyword evidence="4" id="KW-1185">Reference proteome</keyword>
<dbReference type="PANTHER" id="PTHR33215:SF12">
    <property type="entry name" value="TRANSPOSASE INSN FOR INSERTION SEQUENCE ELEMENT IS911A-RELATED"/>
    <property type="match status" value="1"/>
</dbReference>
<dbReference type="InterPro" id="IPR009057">
    <property type="entry name" value="Homeodomain-like_sf"/>
</dbReference>
<gene>
    <name evidence="2" type="ORF">MFFC18_01510</name>
    <name evidence="3" type="ORF">MFFC18_25870</name>
</gene>
<protein>
    <submittedName>
        <fullName evidence="3">Transposase</fullName>
    </submittedName>
</protein>
<proteinExistence type="predicted"/>
<dbReference type="GO" id="GO:0003677">
    <property type="term" value="F:DNA binding"/>
    <property type="evidence" value="ECO:0007669"/>
    <property type="project" value="InterPro"/>
</dbReference>
<dbReference type="GO" id="GO:0004803">
    <property type="term" value="F:transposase activity"/>
    <property type="evidence" value="ECO:0007669"/>
    <property type="project" value="InterPro"/>
</dbReference>